<dbReference type="InterPro" id="IPR056413">
    <property type="entry name" value="TPR_CcmH_CycH"/>
</dbReference>
<dbReference type="Gene3D" id="1.25.40.10">
    <property type="entry name" value="Tetratricopeptide repeat domain"/>
    <property type="match status" value="2"/>
</dbReference>
<comment type="subcellular location">
    <subcellularLocation>
        <location evidence="1">Cell envelope</location>
    </subcellularLocation>
</comment>
<evidence type="ECO:0000313" key="8">
    <source>
        <dbReference type="Proteomes" id="UP000630142"/>
    </source>
</evidence>
<evidence type="ECO:0000259" key="6">
    <source>
        <dbReference type="Pfam" id="PF23914"/>
    </source>
</evidence>
<gene>
    <name evidence="7" type="ORF">GCM10016234_04060</name>
</gene>
<dbReference type="AlphaFoldDB" id="A0A8J3DMZ5"/>
<keyword evidence="8" id="KW-1185">Reference proteome</keyword>
<reference evidence="7" key="1">
    <citation type="journal article" date="2014" name="Int. J. Syst. Evol. Microbiol.">
        <title>Complete genome sequence of Corynebacterium casei LMG S-19264T (=DSM 44701T), isolated from a smear-ripened cheese.</title>
        <authorList>
            <consortium name="US DOE Joint Genome Institute (JGI-PGF)"/>
            <person name="Walter F."/>
            <person name="Albersmeier A."/>
            <person name="Kalinowski J."/>
            <person name="Ruckert C."/>
        </authorList>
    </citation>
    <scope>NUCLEOTIDE SEQUENCE</scope>
    <source>
        <strain evidence="7">KCTC 42249</strain>
    </source>
</reference>
<feature type="domain" description="Cytochrome c-type biogenesis protein H TPR" evidence="6">
    <location>
        <begin position="125"/>
        <end position="259"/>
    </location>
</feature>
<dbReference type="RefSeq" id="WP_189501362.1">
    <property type="nucleotide sequence ID" value="NZ_BMZQ01000001.1"/>
</dbReference>
<proteinExistence type="predicted"/>
<dbReference type="SUPFAM" id="SSF48452">
    <property type="entry name" value="TPR-like"/>
    <property type="match status" value="1"/>
</dbReference>
<evidence type="ECO:0000313" key="7">
    <source>
        <dbReference type="EMBL" id="GHD06572.1"/>
    </source>
</evidence>
<feature type="compositionally biased region" description="Polar residues" evidence="5">
    <location>
        <begin position="273"/>
        <end position="286"/>
    </location>
</feature>
<dbReference type="InterPro" id="IPR051263">
    <property type="entry name" value="C-type_cytochrome_biogenesis"/>
</dbReference>
<dbReference type="NCBIfam" id="TIGR03142">
    <property type="entry name" value="cytochro_ccmI"/>
    <property type="match status" value="1"/>
</dbReference>
<dbReference type="GO" id="GO:0030313">
    <property type="term" value="C:cell envelope"/>
    <property type="evidence" value="ECO:0007669"/>
    <property type="project" value="UniProtKB-SubCell"/>
</dbReference>
<dbReference type="Proteomes" id="UP000630142">
    <property type="component" value="Unassembled WGS sequence"/>
</dbReference>
<feature type="region of interest" description="Disordered" evidence="5">
    <location>
        <begin position="114"/>
        <end position="133"/>
    </location>
</feature>
<evidence type="ECO:0000256" key="4">
    <source>
        <dbReference type="ARBA" id="ARBA00022803"/>
    </source>
</evidence>
<protein>
    <submittedName>
        <fullName evidence="7">C-type cytochrome biogenesis protein CcmI</fullName>
    </submittedName>
</protein>
<feature type="region of interest" description="Disordered" evidence="5">
    <location>
        <begin position="266"/>
        <end position="292"/>
    </location>
</feature>
<accession>A0A8J3DMZ5</accession>
<keyword evidence="2" id="KW-0677">Repeat</keyword>
<evidence type="ECO:0000256" key="3">
    <source>
        <dbReference type="ARBA" id="ARBA00022748"/>
    </source>
</evidence>
<keyword evidence="3" id="KW-0201">Cytochrome c-type biogenesis</keyword>
<evidence type="ECO:0000256" key="1">
    <source>
        <dbReference type="ARBA" id="ARBA00004196"/>
    </source>
</evidence>
<organism evidence="7 8">
    <name type="scientific">Tianweitania populi</name>
    <dbReference type="NCBI Taxonomy" id="1607949"/>
    <lineage>
        <taxon>Bacteria</taxon>
        <taxon>Pseudomonadati</taxon>
        <taxon>Pseudomonadota</taxon>
        <taxon>Alphaproteobacteria</taxon>
        <taxon>Hyphomicrobiales</taxon>
        <taxon>Phyllobacteriaceae</taxon>
        <taxon>Tianweitania</taxon>
    </lineage>
</organism>
<dbReference type="EMBL" id="BMZQ01000001">
    <property type="protein sequence ID" value="GHD06572.1"/>
    <property type="molecule type" value="Genomic_DNA"/>
</dbReference>
<dbReference type="GO" id="GO:0005886">
    <property type="term" value="C:plasma membrane"/>
    <property type="evidence" value="ECO:0007669"/>
    <property type="project" value="TreeGrafter"/>
</dbReference>
<reference evidence="7" key="2">
    <citation type="submission" date="2020-09" db="EMBL/GenBank/DDBJ databases">
        <authorList>
            <person name="Sun Q."/>
            <person name="Kim S."/>
        </authorList>
    </citation>
    <scope>NUCLEOTIDE SEQUENCE</scope>
    <source>
        <strain evidence="7">KCTC 42249</strain>
    </source>
</reference>
<dbReference type="PANTHER" id="PTHR47870:SF1">
    <property type="entry name" value="CYTOCHROME C-TYPE BIOGENESIS PROTEIN CCMH"/>
    <property type="match status" value="1"/>
</dbReference>
<dbReference type="InterPro" id="IPR011990">
    <property type="entry name" value="TPR-like_helical_dom_sf"/>
</dbReference>
<name>A0A8J3DMZ5_9HYPH</name>
<dbReference type="GO" id="GO:0017004">
    <property type="term" value="P:cytochrome complex assembly"/>
    <property type="evidence" value="ECO:0007669"/>
    <property type="project" value="UniProtKB-KW"/>
</dbReference>
<dbReference type="InterPro" id="IPR017560">
    <property type="entry name" value="Cyt_c_biogenesis_CcmI"/>
</dbReference>
<evidence type="ECO:0000256" key="2">
    <source>
        <dbReference type="ARBA" id="ARBA00022737"/>
    </source>
</evidence>
<comment type="caution">
    <text evidence="7">The sequence shown here is derived from an EMBL/GenBank/DDBJ whole genome shotgun (WGS) entry which is preliminary data.</text>
</comment>
<dbReference type="Pfam" id="PF23914">
    <property type="entry name" value="TPR_CcmH_CycH"/>
    <property type="match status" value="1"/>
</dbReference>
<evidence type="ECO:0000256" key="5">
    <source>
        <dbReference type="SAM" id="MobiDB-lite"/>
    </source>
</evidence>
<sequence length="379" mass="40589">MLFWIVAALLTFGACVSVLLPFMRHTPAAAPDSAFDLMIYKDQLAEVERDHARGLIGRAEAEQARNEIARRILKADQTKDEIAGRTGAAGRWLAMIAVLSVPLVSWGVYAATGSPDQPSQPLEARKQQNPADSPVNDLIARAEAHLQANPRDGNGWEVLAPIYLRIGRANDSVTAYRNAIEYLGSTPQRESGLGEAYVNVADGMISPDAKAAFTRALAAEPKDGKARFYLALGDAQEDRLEEAKAAWRAMQADLPDNSSWKGAATAALAQAGEMQTEQAASTQPNPSAADIDNASSMTAEDRTAMIEGMVASLDAKLKDNPNDQQGWERLIRSYTVLGKPDEARDALERGTAALGNTTREAAALQAFAATVGISEASKQ</sequence>
<dbReference type="PANTHER" id="PTHR47870">
    <property type="entry name" value="CYTOCHROME C-TYPE BIOGENESIS PROTEIN CCMH"/>
    <property type="match status" value="1"/>
</dbReference>
<keyword evidence="4" id="KW-0802">TPR repeat</keyword>